<feature type="domain" description="Ribonuclease R winged-helix" evidence="2">
    <location>
        <begin position="192"/>
        <end position="241"/>
    </location>
</feature>
<feature type="coiled-coil region" evidence="1">
    <location>
        <begin position="196"/>
        <end position="230"/>
    </location>
</feature>
<proteinExistence type="predicted"/>
<accession>A0A133VMS3</accession>
<dbReference type="Gene3D" id="1.10.10.10">
    <property type="entry name" value="Winged helix-like DNA-binding domain superfamily/Winged helix DNA-binding domain"/>
    <property type="match status" value="1"/>
</dbReference>
<dbReference type="EMBL" id="LHYE01000002">
    <property type="protein sequence ID" value="KXB07717.1"/>
    <property type="molecule type" value="Genomic_DNA"/>
</dbReference>
<dbReference type="Pfam" id="PF19810">
    <property type="entry name" value="HFX_2341_N"/>
    <property type="match status" value="1"/>
</dbReference>
<comment type="caution">
    <text evidence="4">The sequence shown here is derived from an EMBL/GenBank/DDBJ whole genome shotgun (WGS) entry which is preliminary data.</text>
</comment>
<feature type="domain" description="HFX-2341-like N-terminal" evidence="3">
    <location>
        <begin position="7"/>
        <end position="132"/>
    </location>
</feature>
<evidence type="ECO:0000259" key="3">
    <source>
        <dbReference type="Pfam" id="PF19810"/>
    </source>
</evidence>
<evidence type="ECO:0000313" key="4">
    <source>
        <dbReference type="EMBL" id="KXB07717.1"/>
    </source>
</evidence>
<dbReference type="Gene3D" id="3.40.50.10770">
    <property type="entry name" value="Hypothetical protein VC1899 like domain (Restriction endonuclease-like)"/>
    <property type="match status" value="1"/>
</dbReference>
<name>A0A133VMS3_9EURY</name>
<dbReference type="InterPro" id="IPR046260">
    <property type="entry name" value="HFX_2341-like_N"/>
</dbReference>
<dbReference type="Pfam" id="PF08461">
    <property type="entry name" value="WHD_RNase_R"/>
    <property type="match status" value="1"/>
</dbReference>
<keyword evidence="5" id="KW-1185">Reference proteome</keyword>
<dbReference type="AlphaFoldDB" id="A0A133VMS3"/>
<dbReference type="SUPFAM" id="SSF46785">
    <property type="entry name" value="Winged helix' DNA-binding domain"/>
    <property type="match status" value="1"/>
</dbReference>
<evidence type="ECO:0000313" key="5">
    <source>
        <dbReference type="Proteomes" id="UP000070263"/>
    </source>
</evidence>
<protein>
    <submittedName>
        <fullName evidence="4">Uncharacterized protein</fullName>
    </submittedName>
</protein>
<dbReference type="InterPro" id="IPR036390">
    <property type="entry name" value="WH_DNA-bd_sf"/>
</dbReference>
<evidence type="ECO:0000256" key="1">
    <source>
        <dbReference type="SAM" id="Coils"/>
    </source>
</evidence>
<dbReference type="Proteomes" id="UP000070263">
    <property type="component" value="Unassembled WGS sequence"/>
</dbReference>
<gene>
    <name evidence="4" type="ORF">AKJ51_00390</name>
</gene>
<dbReference type="InterPro" id="IPR036388">
    <property type="entry name" value="WH-like_DNA-bd_sf"/>
</dbReference>
<organism evidence="4 5">
    <name type="scientific">candidate division MSBL1 archaeon SCGC-AAA382A20</name>
    <dbReference type="NCBI Taxonomy" id="1698280"/>
    <lineage>
        <taxon>Archaea</taxon>
        <taxon>Methanobacteriati</taxon>
        <taxon>Methanobacteriota</taxon>
        <taxon>candidate division MSBL1</taxon>
    </lineage>
</organism>
<dbReference type="InterPro" id="IPR013668">
    <property type="entry name" value="RNase_R_HTH_12"/>
</dbReference>
<evidence type="ECO:0000259" key="2">
    <source>
        <dbReference type="Pfam" id="PF08461"/>
    </source>
</evidence>
<keyword evidence="1" id="KW-0175">Coiled coil</keyword>
<sequence length="269" mass="31367">MNREKGIHIVAGSYEYDRIMDPLFGDYPVEKIVVLKGDTDYPKMSQITDRFIEKLEENVPKEVEKEAVDIYNFDEVFQKMLEIFRKHSEDESPFFLNVSSAPKLTLIAMVSAAYFYRRQGEIEVFYVSPEKYLIPDIISELGNLNGDNQEETLNNLKEIRDRLMNSGVAVGASNYEVIPLFPIESINELDLKILEVLKKSETIDSITELVEELEEETEEIKRTSVQYRLKKLEEKGLVTTERVERRMQIKINRLGEIYLESYKGEEEEL</sequence>
<reference evidence="4 5" key="1">
    <citation type="journal article" date="2016" name="Sci. Rep.">
        <title>Metabolic traits of an uncultured archaeal lineage -MSBL1- from brine pools of the Red Sea.</title>
        <authorList>
            <person name="Mwirichia R."/>
            <person name="Alam I."/>
            <person name="Rashid M."/>
            <person name="Vinu M."/>
            <person name="Ba-Alawi W."/>
            <person name="Anthony Kamau A."/>
            <person name="Kamanda Ngugi D."/>
            <person name="Goker M."/>
            <person name="Klenk H.P."/>
            <person name="Bajic V."/>
            <person name="Stingl U."/>
        </authorList>
    </citation>
    <scope>NUCLEOTIDE SEQUENCE [LARGE SCALE GENOMIC DNA]</scope>
    <source>
        <strain evidence="4">SCGC-AAA382A20</strain>
    </source>
</reference>